<reference evidence="1" key="1">
    <citation type="submission" date="2019-08" db="EMBL/GenBank/DDBJ databases">
        <authorList>
            <person name="Kucharzyk K."/>
            <person name="Murdoch R.W."/>
            <person name="Higgins S."/>
            <person name="Loffler F."/>
        </authorList>
    </citation>
    <scope>NUCLEOTIDE SEQUENCE</scope>
</reference>
<name>A0A645E0D5_9ZZZZ</name>
<accession>A0A645E0D5</accession>
<evidence type="ECO:0000313" key="1">
    <source>
        <dbReference type="EMBL" id="MPM94313.1"/>
    </source>
</evidence>
<gene>
    <name evidence="1" type="ORF">SDC9_141459</name>
</gene>
<organism evidence="1">
    <name type="scientific">bioreactor metagenome</name>
    <dbReference type="NCBI Taxonomy" id="1076179"/>
    <lineage>
        <taxon>unclassified sequences</taxon>
        <taxon>metagenomes</taxon>
        <taxon>ecological metagenomes</taxon>
    </lineage>
</organism>
<comment type="caution">
    <text evidence="1">The sequence shown here is derived from an EMBL/GenBank/DDBJ whole genome shotgun (WGS) entry which is preliminary data.</text>
</comment>
<sequence length="64" mass="6681">MLKICGTDNYGVGLLRPELIGVSGGSEVSSGLLLVPGLSFVSATIPNVADGKEFEVHLFGIFEE</sequence>
<dbReference type="AlphaFoldDB" id="A0A645E0D5"/>
<proteinExistence type="predicted"/>
<dbReference type="EMBL" id="VSSQ01040970">
    <property type="protein sequence ID" value="MPM94313.1"/>
    <property type="molecule type" value="Genomic_DNA"/>
</dbReference>
<protein>
    <submittedName>
        <fullName evidence="1">Uncharacterized protein</fullName>
    </submittedName>
</protein>